<dbReference type="SUPFAM" id="SSF88723">
    <property type="entry name" value="PIN domain-like"/>
    <property type="match status" value="1"/>
</dbReference>
<dbReference type="RefSeq" id="WP_109609035.1">
    <property type="nucleotide sequence ID" value="NZ_QGHA01000006.1"/>
</dbReference>
<name>A0A316HP24_9SPHI</name>
<comment type="caution">
    <text evidence="1">The sequence shown here is derived from an EMBL/GenBank/DDBJ whole genome shotgun (WGS) entry which is preliminary data.</text>
</comment>
<keyword evidence="2" id="KW-1185">Reference proteome</keyword>
<organism evidence="1 2">
    <name type="scientific">Mucilaginibacter oryzae</name>
    <dbReference type="NCBI Taxonomy" id="468058"/>
    <lineage>
        <taxon>Bacteria</taxon>
        <taxon>Pseudomonadati</taxon>
        <taxon>Bacteroidota</taxon>
        <taxon>Sphingobacteriia</taxon>
        <taxon>Sphingobacteriales</taxon>
        <taxon>Sphingobacteriaceae</taxon>
        <taxon>Mucilaginibacter</taxon>
    </lineage>
</organism>
<sequence length="160" mass="18559">MHKSVLLDTSFFLRFLNENDPLFKNADGYFRYFLEKEYTLVISTISIAEYCVLGSIEQLPLRNLRILPFNLDHARRTGEFARILFTERRAGNVNFKERNLIPNDSKLFAQADIDVSIEYFVTSDSESLKVHAILKKHTLPHFAILDINISHFAAFGLLEF</sequence>
<proteinExistence type="predicted"/>
<reference evidence="1 2" key="1">
    <citation type="submission" date="2018-05" db="EMBL/GenBank/DDBJ databases">
        <title>Genomic Encyclopedia of Archaeal and Bacterial Type Strains, Phase II (KMG-II): from individual species to whole genera.</title>
        <authorList>
            <person name="Goeker M."/>
        </authorList>
    </citation>
    <scope>NUCLEOTIDE SEQUENCE [LARGE SCALE GENOMIC DNA]</scope>
    <source>
        <strain evidence="1 2">DSM 19975</strain>
    </source>
</reference>
<dbReference type="Proteomes" id="UP000245678">
    <property type="component" value="Unassembled WGS sequence"/>
</dbReference>
<evidence type="ECO:0000313" key="1">
    <source>
        <dbReference type="EMBL" id="PWK76662.1"/>
    </source>
</evidence>
<accession>A0A316HP24</accession>
<evidence type="ECO:0008006" key="3">
    <source>
        <dbReference type="Google" id="ProtNLM"/>
    </source>
</evidence>
<dbReference type="EMBL" id="QGHA01000006">
    <property type="protein sequence ID" value="PWK76662.1"/>
    <property type="molecule type" value="Genomic_DNA"/>
</dbReference>
<gene>
    <name evidence="1" type="ORF">LX99_03530</name>
</gene>
<dbReference type="AlphaFoldDB" id="A0A316HP24"/>
<dbReference type="Gene3D" id="3.40.50.1010">
    <property type="entry name" value="5'-nuclease"/>
    <property type="match status" value="1"/>
</dbReference>
<dbReference type="InterPro" id="IPR029060">
    <property type="entry name" value="PIN-like_dom_sf"/>
</dbReference>
<evidence type="ECO:0000313" key="2">
    <source>
        <dbReference type="Proteomes" id="UP000245678"/>
    </source>
</evidence>
<protein>
    <recommendedName>
        <fullName evidence="3">PIN domain-containing protein</fullName>
    </recommendedName>
</protein>